<evidence type="ECO:0000313" key="3">
    <source>
        <dbReference type="Proteomes" id="UP000001304"/>
    </source>
</evidence>
<accession>E0SR82</accession>
<dbReference type="InterPro" id="IPR000286">
    <property type="entry name" value="HDACs"/>
</dbReference>
<dbReference type="InterPro" id="IPR023801">
    <property type="entry name" value="His_deacetylse_dom"/>
</dbReference>
<dbReference type="SMR" id="E0SR82"/>
<evidence type="ECO:0000313" key="2">
    <source>
        <dbReference type="EMBL" id="ADM27231.1"/>
    </source>
</evidence>
<dbReference type="PANTHER" id="PTHR10625">
    <property type="entry name" value="HISTONE DEACETYLASE HDAC1-RELATED"/>
    <property type="match status" value="1"/>
</dbReference>
<dbReference type="SUPFAM" id="SSF52768">
    <property type="entry name" value="Arginase/deacetylase"/>
    <property type="match status" value="1"/>
</dbReference>
<name>E0SR82_IGNAA</name>
<sequence>MSIHIFFSEILYRHRPPRNIYHPENPSRLDIALKSIKEIISIDNRIKILDSNVAEFINYIRRIHDYDYVEYIYSLCLEGDTYIDSDTYISRDSCRVAEKAIGLSVRAMNEAIEHRETLAFALVRPPGHHAGIRGRAMDAPTQGFCIFNNIAATTIYALDRGYSPIAIIDIDVHHGNGTQEIFWYDPRVIHIDIHEYGIYPGTGYIDEIGGKGAEGTKINIPLPPYSGDDDYLYIVREIVLPIIYSVKPKIIAISAGFDAYRDDGLADMEVTTIFYESFGKLLRFLSRDISVMGVLEGGYSIGIENGFSAFLKGFLKGIDCVDKLFIDIKPSDRVINIVSRVKNILKPIYTTWHS</sequence>
<dbReference type="InterPro" id="IPR023696">
    <property type="entry name" value="Ureohydrolase_dom_sf"/>
</dbReference>
<evidence type="ECO:0000259" key="1">
    <source>
        <dbReference type="Pfam" id="PF00850"/>
    </source>
</evidence>
<dbReference type="InterPro" id="IPR037138">
    <property type="entry name" value="His_deacetylse_dom_sf"/>
</dbReference>
<dbReference type="PRINTS" id="PR01270">
    <property type="entry name" value="HDASUPER"/>
</dbReference>
<feature type="domain" description="Histone deacetylase" evidence="1">
    <location>
        <begin position="22"/>
        <end position="301"/>
    </location>
</feature>
<organism evidence="2 3">
    <name type="scientific">Ignisphaera aggregans (strain DSM 17230 / JCM 13409 / AQ1.S1)</name>
    <dbReference type="NCBI Taxonomy" id="583356"/>
    <lineage>
        <taxon>Archaea</taxon>
        <taxon>Thermoproteota</taxon>
        <taxon>Thermoprotei</taxon>
        <taxon>Desulfurococcales</taxon>
        <taxon>Desulfurococcaceae</taxon>
        <taxon>Ignisphaera</taxon>
    </lineage>
</organism>
<protein>
    <submittedName>
        <fullName evidence="2">Histone deacetylase</fullName>
    </submittedName>
</protein>
<proteinExistence type="predicted"/>
<gene>
    <name evidence="2" type="ordered locus">Igag_0391</name>
</gene>
<dbReference type="PANTHER" id="PTHR10625:SF10">
    <property type="entry name" value="HISTONE DEACETYLASE HDAC1"/>
    <property type="match status" value="1"/>
</dbReference>
<dbReference type="KEGG" id="iag:Igag_0391"/>
<dbReference type="GO" id="GO:0004407">
    <property type="term" value="F:histone deacetylase activity"/>
    <property type="evidence" value="ECO:0007669"/>
    <property type="project" value="TreeGrafter"/>
</dbReference>
<dbReference type="Proteomes" id="UP000001304">
    <property type="component" value="Chromosome"/>
</dbReference>
<dbReference type="EMBL" id="CP002098">
    <property type="protein sequence ID" value="ADM27231.1"/>
    <property type="molecule type" value="Genomic_DNA"/>
</dbReference>
<dbReference type="Gene3D" id="3.40.800.20">
    <property type="entry name" value="Histone deacetylase domain"/>
    <property type="match status" value="1"/>
</dbReference>
<dbReference type="HOGENOM" id="CLU_007727_8_0_2"/>
<dbReference type="CDD" id="cd10001">
    <property type="entry name" value="HDAC_classII_APAH"/>
    <property type="match status" value="1"/>
</dbReference>
<dbReference type="AlphaFoldDB" id="E0SR82"/>
<dbReference type="STRING" id="583356.Igag_0391"/>
<dbReference type="GO" id="GO:0040029">
    <property type="term" value="P:epigenetic regulation of gene expression"/>
    <property type="evidence" value="ECO:0007669"/>
    <property type="project" value="TreeGrafter"/>
</dbReference>
<dbReference type="Pfam" id="PF00850">
    <property type="entry name" value="Hist_deacetyl"/>
    <property type="match status" value="1"/>
</dbReference>
<dbReference type="BioCyc" id="IAGG583356:GHAH-395-MONOMER"/>
<keyword evidence="3" id="KW-1185">Reference proteome</keyword>
<reference evidence="2 3" key="1">
    <citation type="journal article" date="2010" name="Stand. Genomic Sci.">
        <title>Complete genome sequence of Ignisphaera aggregans type strain (AQ1.S1).</title>
        <authorList>
            <person name="Goker M."/>
            <person name="Held B."/>
            <person name="Lapidus A."/>
            <person name="Nolan M."/>
            <person name="Spring S."/>
            <person name="Yasawong M."/>
            <person name="Lucas S."/>
            <person name="Glavina Del Rio T."/>
            <person name="Tice H."/>
            <person name="Cheng J.F."/>
            <person name="Goodwin L."/>
            <person name="Tapia R."/>
            <person name="Pitluck S."/>
            <person name="Liolios K."/>
            <person name="Ivanova N."/>
            <person name="Mavromatis K."/>
            <person name="Mikhailova N."/>
            <person name="Pati A."/>
            <person name="Chen A."/>
            <person name="Palaniappan K."/>
            <person name="Brambilla E."/>
            <person name="Land M."/>
            <person name="Hauser L."/>
            <person name="Chang Y.J."/>
            <person name="Jeffries C.D."/>
            <person name="Brettin T."/>
            <person name="Detter J.C."/>
            <person name="Han C."/>
            <person name="Rohde M."/>
            <person name="Sikorski J."/>
            <person name="Woyke T."/>
            <person name="Bristow J."/>
            <person name="Eisen J.A."/>
            <person name="Markowitz V."/>
            <person name="Hugenholtz P."/>
            <person name="Kyrpides N.C."/>
            <person name="Klenk H.P."/>
        </authorList>
    </citation>
    <scope>NUCLEOTIDE SEQUENCE [LARGE SCALE GENOMIC DNA]</scope>
    <source>
        <strain evidence="3">DSM 17230 / JCM 13409 / AQ1.S1</strain>
    </source>
</reference>